<dbReference type="InterPro" id="IPR036909">
    <property type="entry name" value="Cyt_c-like_dom_sf"/>
</dbReference>
<dbReference type="InterPro" id="IPR009056">
    <property type="entry name" value="Cyt_c-like_dom"/>
</dbReference>
<protein>
    <recommendedName>
        <fullName evidence="6">Cytochrome c domain-containing protein</fullName>
    </recommendedName>
</protein>
<evidence type="ECO:0000256" key="5">
    <source>
        <dbReference type="SAM" id="SignalP"/>
    </source>
</evidence>
<evidence type="ECO:0000256" key="4">
    <source>
        <dbReference type="PROSITE-ProRule" id="PRU00433"/>
    </source>
</evidence>
<dbReference type="GO" id="GO:0009055">
    <property type="term" value="F:electron transfer activity"/>
    <property type="evidence" value="ECO:0007669"/>
    <property type="project" value="InterPro"/>
</dbReference>
<keyword evidence="1 4" id="KW-0349">Heme</keyword>
<dbReference type="SUPFAM" id="SSF46626">
    <property type="entry name" value="Cytochrome c"/>
    <property type="match status" value="1"/>
</dbReference>
<feature type="signal peptide" evidence="5">
    <location>
        <begin position="1"/>
        <end position="20"/>
    </location>
</feature>
<dbReference type="STRING" id="1678841.TBC1_11957"/>
<dbReference type="PROSITE" id="PS51007">
    <property type="entry name" value="CYTC"/>
    <property type="match status" value="1"/>
</dbReference>
<proteinExistence type="predicted"/>
<sequence length="195" mass="21379">MKTISLIIAFAASLSLLTFCAQKEVRIEQSQSATADTSMEAMLAHGKYLVTISGCHDCHSPKKMGPNGPELIDSLLLSGYPSGRPVREADADAVKQGWALMNEDLTMAAGPWGVSFAANITSDETGIGTWTEEQFSKALKQGWYKGIEGGRKLLPPMPWQNFTEMKDEDVRAMYLYLKSTRPVRNIVPSPVAPRL</sequence>
<dbReference type="EMBL" id="DF968182">
    <property type="protein sequence ID" value="GAP42817.1"/>
    <property type="molecule type" value="Genomic_DNA"/>
</dbReference>
<feature type="chain" id="PRO_5006633368" description="Cytochrome c domain-containing protein" evidence="5">
    <location>
        <begin position="21"/>
        <end position="195"/>
    </location>
</feature>
<dbReference type="AlphaFoldDB" id="A0A0S7BYT0"/>
<dbReference type="Proteomes" id="UP000053091">
    <property type="component" value="Unassembled WGS sequence"/>
</dbReference>
<evidence type="ECO:0000256" key="3">
    <source>
        <dbReference type="ARBA" id="ARBA00023004"/>
    </source>
</evidence>
<dbReference type="GO" id="GO:0020037">
    <property type="term" value="F:heme binding"/>
    <property type="evidence" value="ECO:0007669"/>
    <property type="project" value="InterPro"/>
</dbReference>
<evidence type="ECO:0000256" key="2">
    <source>
        <dbReference type="ARBA" id="ARBA00022723"/>
    </source>
</evidence>
<dbReference type="InterPro" id="IPR051459">
    <property type="entry name" value="Cytochrome_c-type_DH"/>
</dbReference>
<feature type="domain" description="Cytochrome c" evidence="6">
    <location>
        <begin position="41"/>
        <end position="181"/>
    </location>
</feature>
<dbReference type="PANTHER" id="PTHR35008">
    <property type="entry name" value="BLL4482 PROTEIN-RELATED"/>
    <property type="match status" value="1"/>
</dbReference>
<organism evidence="7">
    <name type="scientific">Lentimicrobium saccharophilum</name>
    <dbReference type="NCBI Taxonomy" id="1678841"/>
    <lineage>
        <taxon>Bacteria</taxon>
        <taxon>Pseudomonadati</taxon>
        <taxon>Bacteroidota</taxon>
        <taxon>Bacteroidia</taxon>
        <taxon>Bacteroidales</taxon>
        <taxon>Lentimicrobiaceae</taxon>
        <taxon>Lentimicrobium</taxon>
    </lineage>
</organism>
<keyword evidence="3 4" id="KW-0408">Iron</keyword>
<dbReference type="RefSeq" id="WP_062039216.1">
    <property type="nucleotide sequence ID" value="NZ_DF968182.1"/>
</dbReference>
<evidence type="ECO:0000313" key="7">
    <source>
        <dbReference type="EMBL" id="GAP42817.1"/>
    </source>
</evidence>
<evidence type="ECO:0000256" key="1">
    <source>
        <dbReference type="ARBA" id="ARBA00022617"/>
    </source>
</evidence>
<dbReference type="PANTHER" id="PTHR35008:SF8">
    <property type="entry name" value="ALCOHOL DEHYDROGENASE CYTOCHROME C SUBUNIT"/>
    <property type="match status" value="1"/>
</dbReference>
<keyword evidence="2 4" id="KW-0479">Metal-binding</keyword>
<evidence type="ECO:0000259" key="6">
    <source>
        <dbReference type="PROSITE" id="PS51007"/>
    </source>
</evidence>
<dbReference type="Gene3D" id="1.10.760.10">
    <property type="entry name" value="Cytochrome c-like domain"/>
    <property type="match status" value="1"/>
</dbReference>
<keyword evidence="5" id="KW-0732">Signal</keyword>
<accession>A0A0S7BYT0</accession>
<name>A0A0S7BYT0_9BACT</name>
<evidence type="ECO:0000313" key="8">
    <source>
        <dbReference type="Proteomes" id="UP000053091"/>
    </source>
</evidence>
<gene>
    <name evidence="7" type="ORF">TBC1_11957</name>
</gene>
<dbReference type="GO" id="GO:0046872">
    <property type="term" value="F:metal ion binding"/>
    <property type="evidence" value="ECO:0007669"/>
    <property type="project" value="UniProtKB-KW"/>
</dbReference>
<dbReference type="OrthoDB" id="9809720at2"/>
<keyword evidence="8" id="KW-1185">Reference proteome</keyword>
<reference evidence="7" key="1">
    <citation type="journal article" date="2015" name="Genome Announc.">
        <title>Draft Genome Sequence of Bacteroidales Strain TBC1, a Novel Isolate from a Methanogenic Wastewater Treatment System.</title>
        <authorList>
            <person name="Tourlousse D.M."/>
            <person name="Matsuura N."/>
            <person name="Sun L."/>
            <person name="Toyonaga M."/>
            <person name="Kuroda K."/>
            <person name="Ohashi A."/>
            <person name="Cruz R."/>
            <person name="Yamaguchi T."/>
            <person name="Sekiguchi Y."/>
        </authorList>
    </citation>
    <scope>NUCLEOTIDE SEQUENCE [LARGE SCALE GENOMIC DNA]</scope>
    <source>
        <strain evidence="7">TBC1</strain>
    </source>
</reference>